<organism evidence="3 4">
    <name type="scientific">Nannocystis exedens</name>
    <dbReference type="NCBI Taxonomy" id="54"/>
    <lineage>
        <taxon>Bacteria</taxon>
        <taxon>Pseudomonadati</taxon>
        <taxon>Myxococcota</taxon>
        <taxon>Polyangia</taxon>
        <taxon>Nannocystales</taxon>
        <taxon>Nannocystaceae</taxon>
        <taxon>Nannocystis</taxon>
    </lineage>
</organism>
<gene>
    <name evidence="3" type="ORF">SAMN02745121_08327</name>
</gene>
<keyword evidence="4" id="KW-1185">Reference proteome</keyword>
<feature type="compositionally biased region" description="Pro residues" evidence="1">
    <location>
        <begin position="297"/>
        <end position="324"/>
    </location>
</feature>
<dbReference type="STRING" id="54.SAMN02745121_08327"/>
<dbReference type="OrthoDB" id="5499097at2"/>
<dbReference type="AlphaFoldDB" id="A0A1I2I2U6"/>
<dbReference type="EMBL" id="FOMX01000051">
    <property type="protein sequence ID" value="SFF35226.1"/>
    <property type="molecule type" value="Genomic_DNA"/>
</dbReference>
<dbReference type="RefSeq" id="WP_096325520.1">
    <property type="nucleotide sequence ID" value="NZ_FOMX01000051.1"/>
</dbReference>
<evidence type="ECO:0000256" key="1">
    <source>
        <dbReference type="SAM" id="MobiDB-lite"/>
    </source>
</evidence>
<name>A0A1I2I2U6_9BACT</name>
<sequence>MRPRRPSLPCLVRASAVVLGLSVAPAAHAAPAKLPPNIPRPSVDLEPDGAGRLKHRGDGFTAIIYPDGSVEFRDHGGTADINFLGLDLWRRRLREPEPERHPPWFMGVVDEALYPRRAAPYGPAPILAGFGARFGGLADGRRKNRHKSAKQAFMIATEQLRFHLANAWYKERLRSELADLGGQLLEVWRDAKLPLAERKRRIFERWEECEDPTTTRRTDVDLMRLEVARTARAKIEAFVRQVAPYGSPQAFTEAELDRLNAGRAGKARFRPYDAPVLPEDVSAETELGAAAVAPQTTPEPPPPDPPPTPTPIGPDPGPGFSPAR</sequence>
<protein>
    <submittedName>
        <fullName evidence="3">Uncharacterized protein</fullName>
    </submittedName>
</protein>
<dbReference type="Proteomes" id="UP000199400">
    <property type="component" value="Unassembled WGS sequence"/>
</dbReference>
<feature type="chain" id="PRO_5011767362" evidence="2">
    <location>
        <begin position="30"/>
        <end position="324"/>
    </location>
</feature>
<accession>A0A1I2I2U6</accession>
<reference evidence="4" key="1">
    <citation type="submission" date="2016-10" db="EMBL/GenBank/DDBJ databases">
        <authorList>
            <person name="Varghese N."/>
            <person name="Submissions S."/>
        </authorList>
    </citation>
    <scope>NUCLEOTIDE SEQUENCE [LARGE SCALE GENOMIC DNA]</scope>
    <source>
        <strain evidence="4">ATCC 25963</strain>
    </source>
</reference>
<evidence type="ECO:0000313" key="3">
    <source>
        <dbReference type="EMBL" id="SFF35226.1"/>
    </source>
</evidence>
<keyword evidence="2" id="KW-0732">Signal</keyword>
<evidence type="ECO:0000313" key="4">
    <source>
        <dbReference type="Proteomes" id="UP000199400"/>
    </source>
</evidence>
<proteinExistence type="predicted"/>
<evidence type="ECO:0000256" key="2">
    <source>
        <dbReference type="SAM" id="SignalP"/>
    </source>
</evidence>
<feature type="signal peptide" evidence="2">
    <location>
        <begin position="1"/>
        <end position="29"/>
    </location>
</feature>
<feature type="region of interest" description="Disordered" evidence="1">
    <location>
        <begin position="279"/>
        <end position="324"/>
    </location>
</feature>